<dbReference type="InterPro" id="IPR030378">
    <property type="entry name" value="G_CP_dom"/>
</dbReference>
<keyword evidence="1 3" id="KW-0547">Nucleotide-binding</keyword>
<dbReference type="InterPro" id="IPR027417">
    <property type="entry name" value="P-loop_NTPase"/>
</dbReference>
<dbReference type="PROSITE" id="PS51721">
    <property type="entry name" value="G_CP"/>
    <property type="match status" value="1"/>
</dbReference>
<dbReference type="InterPro" id="IPR012340">
    <property type="entry name" value="NA-bd_OB-fold"/>
</dbReference>
<dbReference type="EC" id="3.6.1.-" evidence="3"/>
<dbReference type="Gene3D" id="3.40.50.300">
    <property type="entry name" value="P-loop containing nucleotide triphosphate hydrolases"/>
    <property type="match status" value="1"/>
</dbReference>
<keyword evidence="3" id="KW-0862">Zinc</keyword>
<comment type="subunit">
    <text evidence="3">Monomer. Associates with 30S ribosomal subunit, binds 16S rRNA.</text>
</comment>
<dbReference type="InterPro" id="IPR010914">
    <property type="entry name" value="RsgA_GTPase_dom"/>
</dbReference>
<protein>
    <recommendedName>
        <fullName evidence="3">Small ribosomal subunit biogenesis GTPase RsgA</fullName>
        <ecNumber evidence="3">3.6.1.-</ecNumber>
    </recommendedName>
</protein>
<dbReference type="Gene3D" id="2.40.50.140">
    <property type="entry name" value="Nucleic acid-binding proteins"/>
    <property type="match status" value="1"/>
</dbReference>
<feature type="binding site" evidence="3">
    <location>
        <position position="308"/>
    </location>
    <ligand>
        <name>Zn(2+)</name>
        <dbReference type="ChEBI" id="CHEBI:29105"/>
    </ligand>
</feature>
<evidence type="ECO:0000256" key="3">
    <source>
        <dbReference type="HAMAP-Rule" id="MF_01820"/>
    </source>
</evidence>
<dbReference type="EMBL" id="CP048711">
    <property type="protein sequence ID" value="QIB66051.1"/>
    <property type="molecule type" value="Genomic_DNA"/>
</dbReference>
<feature type="binding site" evidence="3">
    <location>
        <position position="300"/>
    </location>
    <ligand>
        <name>Zn(2+)</name>
        <dbReference type="ChEBI" id="CHEBI:29105"/>
    </ligand>
</feature>
<evidence type="ECO:0000259" key="5">
    <source>
        <dbReference type="PROSITE" id="PS50936"/>
    </source>
</evidence>
<dbReference type="HAMAP" id="MF_01820">
    <property type="entry name" value="GTPase_RsgA"/>
    <property type="match status" value="1"/>
</dbReference>
<dbReference type="SUPFAM" id="SSF52540">
    <property type="entry name" value="P-loop containing nucleoside triphosphate hydrolases"/>
    <property type="match status" value="1"/>
</dbReference>
<evidence type="ECO:0000256" key="1">
    <source>
        <dbReference type="ARBA" id="ARBA00022741"/>
    </source>
</evidence>
<dbReference type="GO" id="GO:0042274">
    <property type="term" value="P:ribosomal small subunit biogenesis"/>
    <property type="evidence" value="ECO:0007669"/>
    <property type="project" value="UniProtKB-UniRule"/>
</dbReference>
<comment type="cofactor">
    <cofactor evidence="3">
        <name>Zn(2+)</name>
        <dbReference type="ChEBI" id="CHEBI:29105"/>
    </cofactor>
    <text evidence="3">Binds 1 zinc ion per subunit.</text>
</comment>
<feature type="region of interest" description="Disordered" evidence="4">
    <location>
        <begin position="1"/>
        <end position="31"/>
    </location>
</feature>
<keyword evidence="2 3" id="KW-0342">GTP-binding</keyword>
<evidence type="ECO:0000313" key="8">
    <source>
        <dbReference type="Proteomes" id="UP000477680"/>
    </source>
</evidence>
<feature type="binding site" evidence="3">
    <location>
        <begin position="158"/>
        <end position="161"/>
    </location>
    <ligand>
        <name>GTP</name>
        <dbReference type="ChEBI" id="CHEBI:37565"/>
    </ligand>
</feature>
<keyword evidence="3" id="KW-0690">Ribosome biogenesis</keyword>
<feature type="binding site" evidence="3">
    <location>
        <position position="302"/>
    </location>
    <ligand>
        <name>Zn(2+)</name>
        <dbReference type="ChEBI" id="CHEBI:29105"/>
    </ligand>
</feature>
<dbReference type="GO" id="GO:0046872">
    <property type="term" value="F:metal ion binding"/>
    <property type="evidence" value="ECO:0007669"/>
    <property type="project" value="UniProtKB-KW"/>
</dbReference>
<gene>
    <name evidence="3 7" type="primary">rsgA</name>
    <name evidence="7" type="ORF">G3T16_12140</name>
</gene>
<keyword evidence="3 7" id="KW-0378">Hydrolase</keyword>
<keyword evidence="8" id="KW-1185">Reference proteome</keyword>
<feature type="domain" description="EngC GTPase" evidence="5">
    <location>
        <begin position="119"/>
        <end position="269"/>
    </location>
</feature>
<dbReference type="PROSITE" id="PS50936">
    <property type="entry name" value="ENGC_GTPASE"/>
    <property type="match status" value="1"/>
</dbReference>
<dbReference type="CDD" id="cd01854">
    <property type="entry name" value="YjeQ_EngC"/>
    <property type="match status" value="1"/>
</dbReference>
<comment type="similarity">
    <text evidence="3">Belongs to the TRAFAC class YlqF/YawG GTPase family. RsgA subfamily.</text>
</comment>
<dbReference type="GO" id="GO:0003924">
    <property type="term" value="F:GTPase activity"/>
    <property type="evidence" value="ECO:0007669"/>
    <property type="project" value="UniProtKB-UniRule"/>
</dbReference>
<evidence type="ECO:0000256" key="2">
    <source>
        <dbReference type="ARBA" id="ARBA00023134"/>
    </source>
</evidence>
<sequence length="339" mass="37225">MSKRRLTRQQSWRISKIQQERSERAGRRQQQVDEALTAGQLGPEQSGLVVAHFGSQVDVEDSDGRSQRCHLRANLDNLVTGDRVTWCAGDSTGVVVARQPRHSELLRPDPYGKLKPVAANIDQIFIVIAPYPEPHANLIDRYLVAAEAVAIEPVLLLNKIDLLAQDPERARALDQLLAIYPTLGYRLLRASSHSEALQQLHSALQGRTSVFVGQSGVGKSSLVNALLPAAGLRVAALSEQRQKGTHTTTTAQLFHLPAGGSLIDSPGIREFGLWHMTRQQVDSGFPEFRELLGHCRFRDCRHEREPGCAILTGAANGSISSSRLQSYRHIISSLGDYGA</sequence>
<proteinExistence type="inferred from homology"/>
<dbReference type="AlphaFoldDB" id="A0A6C0U1X2"/>
<evidence type="ECO:0000256" key="4">
    <source>
        <dbReference type="SAM" id="MobiDB-lite"/>
    </source>
</evidence>
<dbReference type="GO" id="GO:0005737">
    <property type="term" value="C:cytoplasm"/>
    <property type="evidence" value="ECO:0007669"/>
    <property type="project" value="UniProtKB-SubCell"/>
</dbReference>
<evidence type="ECO:0000259" key="6">
    <source>
        <dbReference type="PROSITE" id="PS51721"/>
    </source>
</evidence>
<dbReference type="Gene3D" id="1.10.40.50">
    <property type="entry name" value="Probable gtpase engc, domain 3"/>
    <property type="match status" value="1"/>
</dbReference>
<dbReference type="GO" id="GO:0019843">
    <property type="term" value="F:rRNA binding"/>
    <property type="evidence" value="ECO:0007669"/>
    <property type="project" value="UniProtKB-KW"/>
</dbReference>
<keyword evidence="3" id="KW-0699">rRNA-binding</keyword>
<name>A0A6C0U1X2_9GAMM</name>
<evidence type="ECO:0000313" key="7">
    <source>
        <dbReference type="EMBL" id="QIB66051.1"/>
    </source>
</evidence>
<feature type="binding site" evidence="3">
    <location>
        <position position="295"/>
    </location>
    <ligand>
        <name>Zn(2+)</name>
        <dbReference type="ChEBI" id="CHEBI:29105"/>
    </ligand>
</feature>
<dbReference type="NCBIfam" id="NF008931">
    <property type="entry name" value="PRK12288.1"/>
    <property type="match status" value="1"/>
</dbReference>
<dbReference type="InterPro" id="IPR004881">
    <property type="entry name" value="Ribosome_biogen_GTPase_RsgA"/>
</dbReference>
<reference evidence="7 8" key="1">
    <citation type="submission" date="2020-02" db="EMBL/GenBank/DDBJ databases">
        <title>Genome sequencing for Kineobactrum sp. M2.</title>
        <authorList>
            <person name="Park S.-J."/>
        </authorList>
    </citation>
    <scope>NUCLEOTIDE SEQUENCE [LARGE SCALE GENOMIC DNA]</scope>
    <source>
        <strain evidence="7 8">M2</strain>
    </source>
</reference>
<keyword evidence="3" id="KW-0479">Metal-binding</keyword>
<dbReference type="Proteomes" id="UP000477680">
    <property type="component" value="Chromosome"/>
</dbReference>
<feature type="binding site" evidence="3">
    <location>
        <begin position="213"/>
        <end position="221"/>
    </location>
    <ligand>
        <name>GTP</name>
        <dbReference type="ChEBI" id="CHEBI:37565"/>
    </ligand>
</feature>
<dbReference type="RefSeq" id="WP_163495487.1">
    <property type="nucleotide sequence ID" value="NZ_CP048711.1"/>
</dbReference>
<keyword evidence="3" id="KW-0963">Cytoplasm</keyword>
<organism evidence="7 8">
    <name type="scientific">Kineobactrum salinum</name>
    <dbReference type="NCBI Taxonomy" id="2708301"/>
    <lineage>
        <taxon>Bacteria</taxon>
        <taxon>Pseudomonadati</taxon>
        <taxon>Pseudomonadota</taxon>
        <taxon>Gammaproteobacteria</taxon>
        <taxon>Cellvibrionales</taxon>
        <taxon>Halieaceae</taxon>
        <taxon>Kineobactrum</taxon>
    </lineage>
</organism>
<feature type="compositionally biased region" description="Polar residues" evidence="4">
    <location>
        <begin position="8"/>
        <end position="17"/>
    </location>
</feature>
<dbReference type="Pfam" id="PF03193">
    <property type="entry name" value="RsgA_GTPase"/>
    <property type="match status" value="1"/>
</dbReference>
<dbReference type="KEGG" id="kim:G3T16_12140"/>
<dbReference type="NCBIfam" id="TIGR00157">
    <property type="entry name" value="ribosome small subunit-dependent GTPase A"/>
    <property type="match status" value="1"/>
</dbReference>
<dbReference type="GO" id="GO:0005525">
    <property type="term" value="F:GTP binding"/>
    <property type="evidence" value="ECO:0007669"/>
    <property type="project" value="UniProtKB-UniRule"/>
</dbReference>
<comment type="function">
    <text evidence="3">One of several proteins that assist in the late maturation steps of the functional core of the 30S ribosomal subunit. Helps release RbfA from mature subunits. May play a role in the assembly of ribosomal proteins into the subunit. Circularly permuted GTPase that catalyzes slow GTP hydrolysis, GTPase activity is stimulated by the 30S ribosomal subunit.</text>
</comment>
<dbReference type="PANTHER" id="PTHR32120">
    <property type="entry name" value="SMALL RIBOSOMAL SUBUNIT BIOGENESIS GTPASE RSGA"/>
    <property type="match status" value="1"/>
</dbReference>
<comment type="subcellular location">
    <subcellularLocation>
        <location evidence="3">Cytoplasm</location>
    </subcellularLocation>
</comment>
<dbReference type="PANTHER" id="PTHR32120:SF11">
    <property type="entry name" value="SMALL RIBOSOMAL SUBUNIT BIOGENESIS GTPASE RSGA 1, MITOCHONDRIAL-RELATED"/>
    <property type="match status" value="1"/>
</dbReference>
<feature type="domain" description="CP-type G" evidence="6">
    <location>
        <begin position="111"/>
        <end position="271"/>
    </location>
</feature>
<accession>A0A6C0U1X2</accession>
<keyword evidence="3" id="KW-0694">RNA-binding</keyword>